<dbReference type="Proteomes" id="UP000265618">
    <property type="component" value="Unassembled WGS sequence"/>
</dbReference>
<reference evidence="3 4" key="1">
    <citation type="journal article" date="2018" name="PLoS ONE">
        <title>The draft genome of Kipferlia bialata reveals reductive genome evolution in fornicate parasites.</title>
        <authorList>
            <person name="Tanifuji G."/>
            <person name="Takabayashi S."/>
            <person name="Kume K."/>
            <person name="Takagi M."/>
            <person name="Nakayama T."/>
            <person name="Kamikawa R."/>
            <person name="Inagaki Y."/>
            <person name="Hashimoto T."/>
        </authorList>
    </citation>
    <scope>NUCLEOTIDE SEQUENCE [LARGE SCALE GENOMIC DNA]</scope>
    <source>
        <strain evidence="3">NY0173</strain>
    </source>
</reference>
<evidence type="ECO:0000313" key="3">
    <source>
        <dbReference type="EMBL" id="GCA64176.1"/>
    </source>
</evidence>
<evidence type="ECO:0000313" key="4">
    <source>
        <dbReference type="Proteomes" id="UP000265618"/>
    </source>
</evidence>
<feature type="region of interest" description="Disordered" evidence="1">
    <location>
        <begin position="14"/>
        <end position="115"/>
    </location>
</feature>
<accession>A0A391NVZ9</accession>
<sequence>MALVPYYYCPSAGFVSFPSPQPGPSHTSPQYQRGRVSLPSPQPNPAHTSPQPGPAHTSPQYQRSDTVDGKESTDTQPDTPVSMPSPPGTDKPTSTSTSSPSRQSPFSCGQSPPSLRIVGDISAEQVRMHEADGHVCIDVGEHVLLFDKGALNAVLLSPDSPSLEELGDKDWTKVPLPSQAEVSVGSSKEESKCGDTSMADSQDPTVPRDTSSAAETKNTYPCALCDKPFDSFEERVMHEHSKHRRFCRSATCNACSFPHASTAECIIHTLSCPKVPERLRLQRATRFRESRLHLREGSPDPSVRKSKKRRKRQNRNSGDTEKKGEVSSVSVPEVMQGIAQLSIKAPASAAVSVSDSGTAPVSNSAAVSVSDPAAVSVSDPATVSVSDSTAVSVSDSDTATVSAAVSVSDSVTVSVSDPASVSASASGTVSVSDSGTAPVSDPVSASA</sequence>
<feature type="compositionally biased region" description="Low complexity" evidence="1">
    <location>
        <begin position="90"/>
        <end position="107"/>
    </location>
</feature>
<feature type="domain" description="C2H2-type" evidence="2">
    <location>
        <begin position="222"/>
        <end position="243"/>
    </location>
</feature>
<feature type="compositionally biased region" description="Basic residues" evidence="1">
    <location>
        <begin position="304"/>
        <end position="314"/>
    </location>
</feature>
<gene>
    <name evidence="3" type="ORF">KIPB_013466</name>
</gene>
<dbReference type="AlphaFoldDB" id="A0A391NVZ9"/>
<feature type="region of interest" description="Disordered" evidence="1">
    <location>
        <begin position="177"/>
        <end position="214"/>
    </location>
</feature>
<comment type="caution">
    <text evidence="3">The sequence shown here is derived from an EMBL/GenBank/DDBJ whole genome shotgun (WGS) entry which is preliminary data.</text>
</comment>
<evidence type="ECO:0000256" key="1">
    <source>
        <dbReference type="SAM" id="MobiDB-lite"/>
    </source>
</evidence>
<protein>
    <recommendedName>
        <fullName evidence="2">C2H2-type domain-containing protein</fullName>
    </recommendedName>
</protein>
<feature type="region of interest" description="Disordered" evidence="1">
    <location>
        <begin position="290"/>
        <end position="330"/>
    </location>
</feature>
<name>A0A391NVZ9_9EUKA</name>
<dbReference type="PROSITE" id="PS00028">
    <property type="entry name" value="ZINC_FINGER_C2H2_1"/>
    <property type="match status" value="1"/>
</dbReference>
<feature type="compositionally biased region" description="Low complexity" evidence="1">
    <location>
        <begin position="354"/>
        <end position="437"/>
    </location>
</feature>
<dbReference type="InterPro" id="IPR013087">
    <property type="entry name" value="Znf_C2H2_type"/>
</dbReference>
<feature type="compositionally biased region" description="Polar residues" evidence="1">
    <location>
        <begin position="198"/>
        <end position="214"/>
    </location>
</feature>
<proteinExistence type="predicted"/>
<feature type="region of interest" description="Disordered" evidence="1">
    <location>
        <begin position="354"/>
        <end position="447"/>
    </location>
</feature>
<organism evidence="3 4">
    <name type="scientific">Kipferlia bialata</name>
    <dbReference type="NCBI Taxonomy" id="797122"/>
    <lineage>
        <taxon>Eukaryota</taxon>
        <taxon>Metamonada</taxon>
        <taxon>Carpediemonas-like organisms</taxon>
        <taxon>Kipferlia</taxon>
    </lineage>
</organism>
<keyword evidence="4" id="KW-1185">Reference proteome</keyword>
<dbReference type="EMBL" id="BDIP01006410">
    <property type="protein sequence ID" value="GCA64176.1"/>
    <property type="molecule type" value="Genomic_DNA"/>
</dbReference>
<evidence type="ECO:0000259" key="2">
    <source>
        <dbReference type="PROSITE" id="PS00028"/>
    </source>
</evidence>
<feature type="non-terminal residue" evidence="3">
    <location>
        <position position="447"/>
    </location>
</feature>